<organism evidence="1 2">
    <name type="scientific">Elizabethkingia ursingii</name>
    <dbReference type="NCBI Taxonomy" id="1756150"/>
    <lineage>
        <taxon>Bacteria</taxon>
        <taxon>Pseudomonadati</taxon>
        <taxon>Bacteroidota</taxon>
        <taxon>Flavobacteriia</taxon>
        <taxon>Flavobacteriales</taxon>
        <taxon>Weeksellaceae</taxon>
        <taxon>Elizabethkingia</taxon>
    </lineage>
</organism>
<dbReference type="KEGG" id="ego:BBD34_04865"/>
<evidence type="ECO:0000313" key="2">
    <source>
        <dbReference type="Proteomes" id="UP000190816"/>
    </source>
</evidence>
<comment type="caution">
    <text evidence="1">The sequence shown here is derived from an EMBL/GenBank/DDBJ whole genome shotgun (WGS) entry which is preliminary data.</text>
</comment>
<dbReference type="EMBL" id="MAIC01000016">
    <property type="protein sequence ID" value="OPB73631.1"/>
    <property type="molecule type" value="Genomic_DNA"/>
</dbReference>
<dbReference type="AlphaFoldDB" id="A0AAJ3TNP9"/>
<reference evidence="1 2" key="1">
    <citation type="submission" date="2016-06" db="EMBL/GenBank/DDBJ databases">
        <authorList>
            <person name="Nicholson A.C."/>
        </authorList>
    </citation>
    <scope>NUCLEOTIDE SEQUENCE [LARGE SCALE GENOMIC DNA]</scope>
    <source>
        <strain evidence="1 2">G4123</strain>
    </source>
</reference>
<name>A0AAJ3TNP9_9FLAO</name>
<gene>
    <name evidence="1" type="ORF">BAY32_11355</name>
</gene>
<proteinExistence type="predicted"/>
<accession>A0AAJ3TNP9</accession>
<dbReference type="Proteomes" id="UP000190816">
    <property type="component" value="Unassembled WGS sequence"/>
</dbReference>
<protein>
    <submittedName>
        <fullName evidence="1">Uncharacterized protein</fullName>
    </submittedName>
</protein>
<dbReference type="RefSeq" id="WP_078402588.1">
    <property type="nucleotide sequence ID" value="NZ_CP016377.1"/>
</dbReference>
<sequence length="489" mass="53696">MNEDIKAVPIGDIPIDNNPADDSFLVSADKNKNPKRISLKFFNDKVNSGFAGTADLNTQPSTTKYERWKIADPGTYPNFKEIVNNIPIPITITTEELKQNDIVLSVTNGVAKKELSEKIRDEKDTEGGVFSYDKASFVLGTYIDIESEDINYLPLDYYALKKDNTRAADYPYTCSVIDIDVEHFDQLRYFACKSGGDPLLYCSALGIKTSGEKVVLLNATGADTTTPTDIVLDVKDFISASISWQNKQAVIPIFTKIRLNGGNTVQGDISEIKSKIKDIKPDSKAISTDNFQLGALRNDNVYEADTAQKSILNVSTEGYTELLYKGFPSTVGASNVNKYATILGIKSTGEVNVLEKAAATSNTEILNKIYDVTKYPNVSFSWGNYGASAGSTPIIELSGKSIFNENTERIINLSENSYRELEVLTQTITLSVKSSGSFGNMNVFRFTGGGILFSGEISMDKNSDVYDPSKVNTVYAYSEYGVVKCLIEN</sequence>
<evidence type="ECO:0000313" key="1">
    <source>
        <dbReference type="EMBL" id="OPB73631.1"/>
    </source>
</evidence>